<evidence type="ECO:0000313" key="2">
    <source>
        <dbReference type="Proteomes" id="UP000247702"/>
    </source>
</evidence>
<reference evidence="1 2" key="1">
    <citation type="submission" date="2017-11" db="EMBL/GenBank/DDBJ databases">
        <title>The genome of Rhizophagus clarus HR1 reveals common genetic basis of auxotrophy among arbuscular mycorrhizal fungi.</title>
        <authorList>
            <person name="Kobayashi Y."/>
        </authorList>
    </citation>
    <scope>NUCLEOTIDE SEQUENCE [LARGE SCALE GENOMIC DNA]</scope>
    <source>
        <strain evidence="1 2">HR1</strain>
    </source>
</reference>
<dbReference type="Proteomes" id="UP000247702">
    <property type="component" value="Unassembled WGS sequence"/>
</dbReference>
<gene>
    <name evidence="1" type="ORF">RclHR1_23560003</name>
</gene>
<protein>
    <submittedName>
        <fullName evidence="1">Uncharacterized protein</fullName>
    </submittedName>
</protein>
<proteinExistence type="predicted"/>
<comment type="caution">
    <text evidence="1">The sequence shown here is derived from an EMBL/GenBank/DDBJ whole genome shotgun (WGS) entry which is preliminary data.</text>
</comment>
<name>A0A2Z6RQV4_9GLOM</name>
<dbReference type="EMBL" id="BEXD01001509">
    <property type="protein sequence ID" value="GBB94438.1"/>
    <property type="molecule type" value="Genomic_DNA"/>
</dbReference>
<accession>A0A2Z6RQV4</accession>
<keyword evidence="2" id="KW-1185">Reference proteome</keyword>
<sequence length="291" mass="33425">MATSFHIPIDNTPNKPYKGSAIVRLYKPATIFPISFLIHHLRPYLSCDTREAGTLYNTKKARYYLLSLGLSTLFGPETNNFMVFTNDTELSSDHQRTFSSTSERPNINFLLENFLTYTYIWFSSGNHMIYLGFHLRCGEHYNEINTCHHTNRYIPRDKKYYADELKHHAQTKEVKHVHSNRLGITYDVIIKSDDDLTFIIFQEGSALLASPDVFLHHIHGPLTPPPDRHLNRRYSHDSAATIMPADVNCVSASQPLAHVNFTPESSYSPRTPLPDNFTHRSSSDDVNFFDV</sequence>
<dbReference type="AlphaFoldDB" id="A0A2Z6RQV4"/>
<organism evidence="1 2">
    <name type="scientific">Rhizophagus clarus</name>
    <dbReference type="NCBI Taxonomy" id="94130"/>
    <lineage>
        <taxon>Eukaryota</taxon>
        <taxon>Fungi</taxon>
        <taxon>Fungi incertae sedis</taxon>
        <taxon>Mucoromycota</taxon>
        <taxon>Glomeromycotina</taxon>
        <taxon>Glomeromycetes</taxon>
        <taxon>Glomerales</taxon>
        <taxon>Glomeraceae</taxon>
        <taxon>Rhizophagus</taxon>
    </lineage>
</organism>
<evidence type="ECO:0000313" key="1">
    <source>
        <dbReference type="EMBL" id="GBB94438.1"/>
    </source>
</evidence>